<accession>A0A382Y8R6</accession>
<proteinExistence type="predicted"/>
<reference evidence="1" key="1">
    <citation type="submission" date="2018-05" db="EMBL/GenBank/DDBJ databases">
        <authorList>
            <person name="Lanie J.A."/>
            <person name="Ng W.-L."/>
            <person name="Kazmierczak K.M."/>
            <person name="Andrzejewski T.M."/>
            <person name="Davidsen T.M."/>
            <person name="Wayne K.J."/>
            <person name="Tettelin H."/>
            <person name="Glass J.I."/>
            <person name="Rusch D."/>
            <person name="Podicherti R."/>
            <person name="Tsui H.-C.T."/>
            <person name="Winkler M.E."/>
        </authorList>
    </citation>
    <scope>NUCLEOTIDE SEQUENCE</scope>
</reference>
<evidence type="ECO:0000313" key="1">
    <source>
        <dbReference type="EMBL" id="SVD79221.1"/>
    </source>
</evidence>
<name>A0A382Y8R6_9ZZZZ</name>
<feature type="non-terminal residue" evidence="1">
    <location>
        <position position="26"/>
    </location>
</feature>
<organism evidence="1">
    <name type="scientific">marine metagenome</name>
    <dbReference type="NCBI Taxonomy" id="408172"/>
    <lineage>
        <taxon>unclassified sequences</taxon>
        <taxon>metagenomes</taxon>
        <taxon>ecological metagenomes</taxon>
    </lineage>
</organism>
<gene>
    <name evidence="1" type="ORF">METZ01_LOCUS432075</name>
</gene>
<protein>
    <submittedName>
        <fullName evidence="1">Uncharacterized protein</fullName>
    </submittedName>
</protein>
<dbReference type="AlphaFoldDB" id="A0A382Y8R6"/>
<dbReference type="EMBL" id="UINC01173559">
    <property type="protein sequence ID" value="SVD79221.1"/>
    <property type="molecule type" value="Genomic_DNA"/>
</dbReference>
<sequence length="26" mass="2964">MVDLKADFGQILNNFLESDLVFNALH</sequence>